<comment type="similarity">
    <text evidence="5">Belongs to the SAT4 family.</text>
</comment>
<comment type="caution">
    <text evidence="9">The sequence shown here is derived from an EMBL/GenBank/DDBJ whole genome shotgun (WGS) entry which is preliminary data.</text>
</comment>
<feature type="region of interest" description="Disordered" evidence="6">
    <location>
        <begin position="281"/>
        <end position="357"/>
    </location>
</feature>
<proteinExistence type="inferred from homology"/>
<evidence type="ECO:0000256" key="2">
    <source>
        <dbReference type="ARBA" id="ARBA00022692"/>
    </source>
</evidence>
<evidence type="ECO:0000256" key="3">
    <source>
        <dbReference type="ARBA" id="ARBA00022989"/>
    </source>
</evidence>
<evidence type="ECO:0000259" key="8">
    <source>
        <dbReference type="Pfam" id="PF20684"/>
    </source>
</evidence>
<feature type="transmembrane region" description="Helical" evidence="7">
    <location>
        <begin position="246"/>
        <end position="264"/>
    </location>
</feature>
<dbReference type="EMBL" id="FJUW01000023">
    <property type="protein sequence ID" value="CZT01841.1"/>
    <property type="molecule type" value="Genomic_DNA"/>
</dbReference>
<evidence type="ECO:0000256" key="4">
    <source>
        <dbReference type="ARBA" id="ARBA00023136"/>
    </source>
</evidence>
<organism evidence="9 10">
    <name type="scientific">Rhynchosporium graminicola</name>
    <dbReference type="NCBI Taxonomy" id="2792576"/>
    <lineage>
        <taxon>Eukaryota</taxon>
        <taxon>Fungi</taxon>
        <taxon>Dikarya</taxon>
        <taxon>Ascomycota</taxon>
        <taxon>Pezizomycotina</taxon>
        <taxon>Leotiomycetes</taxon>
        <taxon>Helotiales</taxon>
        <taxon>Ploettnerulaceae</taxon>
        <taxon>Rhynchosporium</taxon>
    </lineage>
</organism>
<accession>A0A1E1KUP4</accession>
<feature type="transmembrane region" description="Helical" evidence="7">
    <location>
        <begin position="173"/>
        <end position="196"/>
    </location>
</feature>
<comment type="subcellular location">
    <subcellularLocation>
        <location evidence="1">Membrane</location>
        <topology evidence="1">Multi-pass membrane protein</topology>
    </subcellularLocation>
</comment>
<feature type="transmembrane region" description="Helical" evidence="7">
    <location>
        <begin position="45"/>
        <end position="66"/>
    </location>
</feature>
<feature type="transmembrane region" description="Helical" evidence="7">
    <location>
        <begin position="15"/>
        <end position="33"/>
    </location>
</feature>
<keyword evidence="10" id="KW-1185">Reference proteome</keyword>
<reference evidence="10" key="1">
    <citation type="submission" date="2016-03" db="EMBL/GenBank/DDBJ databases">
        <authorList>
            <person name="Ploux O."/>
        </authorList>
    </citation>
    <scope>NUCLEOTIDE SEQUENCE [LARGE SCALE GENOMIC DNA]</scope>
    <source>
        <strain evidence="10">UK7</strain>
    </source>
</reference>
<feature type="transmembrane region" description="Helical" evidence="7">
    <location>
        <begin position="129"/>
        <end position="153"/>
    </location>
</feature>
<dbReference type="InterPro" id="IPR049326">
    <property type="entry name" value="Rhodopsin_dom_fungi"/>
</dbReference>
<keyword evidence="2 7" id="KW-0812">Transmembrane</keyword>
<dbReference type="AlphaFoldDB" id="A0A1E1KUP4"/>
<keyword evidence="3 7" id="KW-1133">Transmembrane helix</keyword>
<evidence type="ECO:0000313" key="9">
    <source>
        <dbReference type="EMBL" id="CZT01841.1"/>
    </source>
</evidence>
<dbReference type="GO" id="GO:0016020">
    <property type="term" value="C:membrane"/>
    <property type="evidence" value="ECO:0007669"/>
    <property type="project" value="UniProtKB-SubCell"/>
</dbReference>
<protein>
    <submittedName>
        <fullName evidence="9">Related to integral membrane protein</fullName>
    </submittedName>
</protein>
<evidence type="ECO:0000256" key="5">
    <source>
        <dbReference type="ARBA" id="ARBA00038359"/>
    </source>
</evidence>
<feature type="transmembrane region" description="Helical" evidence="7">
    <location>
        <begin position="96"/>
        <end position="117"/>
    </location>
</feature>
<sequence length="357" mass="39190">MEQHPSYQARATDTASTILSILAVVAVALRFWTRRITSTKFGPDDWWILVGLLGMLLTGAVLLYGVRADPDAGQGINRDDPDFDYAPHATYLKTSFITATLYFSVVTSIKISILHLYRRVFPVDETIIHSHIVGALVLAWWLVGSGLTIVSCLPVERLWIGPSAGGYCFNFNIYWMSMGAVEIVIDTLLLILPVRMVLGLQLSRQQKVLVVGIFALGGFVILTGLVRVITGYKPGSQNVAFLRAELWSAVHVCTAIICACLPTLRPVIKLTSATISSLRRKCGSSSNSRLSSSWTTSGGSNAASRGTRPPELSALNKTRIARVSADELNSTRDHHIHPTIPLQVMSPRRQLRHEDVI</sequence>
<feature type="transmembrane region" description="Helical" evidence="7">
    <location>
        <begin position="208"/>
        <end position="226"/>
    </location>
</feature>
<dbReference type="PANTHER" id="PTHR33048">
    <property type="entry name" value="PTH11-LIKE INTEGRAL MEMBRANE PROTEIN (AFU_ORTHOLOGUE AFUA_5G11245)"/>
    <property type="match status" value="1"/>
</dbReference>
<dbReference type="InParanoid" id="A0A1E1KUP4"/>
<dbReference type="Proteomes" id="UP000178129">
    <property type="component" value="Unassembled WGS sequence"/>
</dbReference>
<dbReference type="Pfam" id="PF20684">
    <property type="entry name" value="Fung_rhodopsin"/>
    <property type="match status" value="1"/>
</dbReference>
<dbReference type="InterPro" id="IPR052337">
    <property type="entry name" value="SAT4-like"/>
</dbReference>
<keyword evidence="4 7" id="KW-0472">Membrane</keyword>
<dbReference type="PANTHER" id="PTHR33048:SF47">
    <property type="entry name" value="INTEGRAL MEMBRANE PROTEIN-RELATED"/>
    <property type="match status" value="1"/>
</dbReference>
<evidence type="ECO:0000256" key="1">
    <source>
        <dbReference type="ARBA" id="ARBA00004141"/>
    </source>
</evidence>
<evidence type="ECO:0000256" key="7">
    <source>
        <dbReference type="SAM" id="Phobius"/>
    </source>
</evidence>
<evidence type="ECO:0000256" key="6">
    <source>
        <dbReference type="SAM" id="MobiDB-lite"/>
    </source>
</evidence>
<gene>
    <name evidence="9" type="ORF">RCO7_03595</name>
</gene>
<evidence type="ECO:0000313" key="10">
    <source>
        <dbReference type="Proteomes" id="UP000178129"/>
    </source>
</evidence>
<feature type="domain" description="Rhodopsin" evidence="8">
    <location>
        <begin position="29"/>
        <end position="269"/>
    </location>
</feature>
<name>A0A1E1KUP4_9HELO</name>
<feature type="compositionally biased region" description="Low complexity" evidence="6">
    <location>
        <begin position="284"/>
        <end position="304"/>
    </location>
</feature>